<evidence type="ECO:0000313" key="2">
    <source>
        <dbReference type="EMBL" id="CAE0436350.1"/>
    </source>
</evidence>
<dbReference type="GO" id="GO:0016747">
    <property type="term" value="F:acyltransferase activity, transferring groups other than amino-acyl groups"/>
    <property type="evidence" value="ECO:0007669"/>
    <property type="project" value="InterPro"/>
</dbReference>
<dbReference type="EMBL" id="HBIN01008900">
    <property type="protein sequence ID" value="CAE0436354.1"/>
    <property type="molecule type" value="Transcribed_RNA"/>
</dbReference>
<dbReference type="InterPro" id="IPR016181">
    <property type="entry name" value="Acyl_CoA_acyltransferase"/>
</dbReference>
<feature type="domain" description="N-acetyltransferase" evidence="1">
    <location>
        <begin position="179"/>
        <end position="321"/>
    </location>
</feature>
<name>A0A6S8BRR4_9STRA</name>
<gene>
    <name evidence="2" type="ORF">ASTO00021_LOCUS6615</name>
    <name evidence="3" type="ORF">ASTO00021_LOCUS6619</name>
</gene>
<reference evidence="2" key="1">
    <citation type="submission" date="2021-01" db="EMBL/GenBank/DDBJ databases">
        <authorList>
            <person name="Corre E."/>
            <person name="Pelletier E."/>
            <person name="Niang G."/>
            <person name="Scheremetjew M."/>
            <person name="Finn R."/>
            <person name="Kale V."/>
            <person name="Holt S."/>
            <person name="Cochrane G."/>
            <person name="Meng A."/>
            <person name="Brown T."/>
            <person name="Cohen L."/>
        </authorList>
    </citation>
    <scope>NUCLEOTIDE SEQUENCE</scope>
    <source>
        <strain evidence="2">GSBS06</strain>
    </source>
</reference>
<dbReference type="InterPro" id="IPR000182">
    <property type="entry name" value="GNAT_dom"/>
</dbReference>
<organism evidence="2">
    <name type="scientific">Aplanochytrium stocchinoi</name>
    <dbReference type="NCBI Taxonomy" id="215587"/>
    <lineage>
        <taxon>Eukaryota</taxon>
        <taxon>Sar</taxon>
        <taxon>Stramenopiles</taxon>
        <taxon>Bigyra</taxon>
        <taxon>Labyrinthulomycetes</taxon>
        <taxon>Thraustochytrida</taxon>
        <taxon>Thraustochytriidae</taxon>
        <taxon>Aplanochytrium</taxon>
    </lineage>
</organism>
<evidence type="ECO:0000313" key="3">
    <source>
        <dbReference type="EMBL" id="CAE0436354.1"/>
    </source>
</evidence>
<evidence type="ECO:0000259" key="1">
    <source>
        <dbReference type="PROSITE" id="PS51186"/>
    </source>
</evidence>
<dbReference type="Pfam" id="PF00583">
    <property type="entry name" value="Acetyltransf_1"/>
    <property type="match status" value="1"/>
</dbReference>
<dbReference type="Gene3D" id="3.40.630.30">
    <property type="match status" value="1"/>
</dbReference>
<dbReference type="AlphaFoldDB" id="A0A6S8BRR4"/>
<accession>A0A6S8BRR4</accession>
<sequence>MSTKLLKRCSPGNPLWAACLGAISAKLSFHHQLYATMLTASSETSAYVYVDSAKHVDQGIVTESLIGFLLIIQGKSLALVAYLQGNTPVKHALLEEAAQVIHGELAFSDSSLVVGEEALIKSLSDRVTQINPPFTLGEMISTHSNELPLVWEPSPSASFVKHTPDDIDTPFFFFWPSQNDIQVVAQICCEFMQEVNLPGSSCRPAPTPREFLDDAAKRISERRLLLCRNSVGVVVAAAGIAVDISNVVRLSHVLVRSGFRGRSLGASVVNELCRLVRRRNSNSRIFLFTDDANVASQKTYARVGFKLSPVRVKTVIQQYIH</sequence>
<dbReference type="SUPFAM" id="SSF55729">
    <property type="entry name" value="Acyl-CoA N-acyltransferases (Nat)"/>
    <property type="match status" value="1"/>
</dbReference>
<proteinExistence type="predicted"/>
<dbReference type="EMBL" id="HBIN01008896">
    <property type="protein sequence ID" value="CAE0436350.1"/>
    <property type="molecule type" value="Transcribed_RNA"/>
</dbReference>
<dbReference type="PROSITE" id="PS51257">
    <property type="entry name" value="PROKAR_LIPOPROTEIN"/>
    <property type="match status" value="1"/>
</dbReference>
<dbReference type="PROSITE" id="PS51186">
    <property type="entry name" value="GNAT"/>
    <property type="match status" value="1"/>
</dbReference>
<protein>
    <recommendedName>
        <fullName evidence="1">N-acetyltransferase domain-containing protein</fullName>
    </recommendedName>
</protein>